<proteinExistence type="inferred from homology"/>
<dbReference type="PANTHER" id="PTHR21292:SF1">
    <property type="entry name" value="EXOCYST COMPLEX COMPONENT 3"/>
    <property type="match status" value="1"/>
</dbReference>
<reference evidence="4 5" key="1">
    <citation type="journal article" date="2018" name="Genome Biol. Evol.">
        <title>Multiple Roots of Fruiting Body Formation in Amoebozoa.</title>
        <authorList>
            <person name="Hillmann F."/>
            <person name="Forbes G."/>
            <person name="Novohradska S."/>
            <person name="Ferling I."/>
            <person name="Riege K."/>
            <person name="Groth M."/>
            <person name="Westermann M."/>
            <person name="Marz M."/>
            <person name="Spaller T."/>
            <person name="Winckler T."/>
            <person name="Schaap P."/>
            <person name="Glockner G."/>
        </authorList>
    </citation>
    <scope>NUCLEOTIDE SEQUENCE [LARGE SCALE GENOMIC DNA]</scope>
    <source>
        <strain evidence="4 5">Jena</strain>
    </source>
</reference>
<dbReference type="STRING" id="1890364.A0A2P6N1G8"/>
<dbReference type="AlphaFoldDB" id="A0A2P6N1G8"/>
<dbReference type="Gene3D" id="1.10.357.50">
    <property type="match status" value="1"/>
</dbReference>
<evidence type="ECO:0000256" key="1">
    <source>
        <dbReference type="ARBA" id="ARBA00009447"/>
    </source>
</evidence>
<evidence type="ECO:0000256" key="3">
    <source>
        <dbReference type="ARBA" id="ARBA00022483"/>
    </source>
</evidence>
<comment type="caution">
    <text evidence="4">The sequence shown here is derived from an EMBL/GenBank/DDBJ whole genome shotgun (WGS) entry which is preliminary data.</text>
</comment>
<keyword evidence="2" id="KW-0813">Transport</keyword>
<dbReference type="InterPro" id="IPR042532">
    <property type="entry name" value="EXOC3/Sec6_C"/>
</dbReference>
<dbReference type="GO" id="GO:0000145">
    <property type="term" value="C:exocyst"/>
    <property type="evidence" value="ECO:0007669"/>
    <property type="project" value="InterPro"/>
</dbReference>
<dbReference type="Pfam" id="PF06046">
    <property type="entry name" value="Sec6"/>
    <property type="match status" value="1"/>
</dbReference>
<dbReference type="GO" id="GO:0000149">
    <property type="term" value="F:SNARE binding"/>
    <property type="evidence" value="ECO:0007669"/>
    <property type="project" value="TreeGrafter"/>
</dbReference>
<dbReference type="Proteomes" id="UP000241769">
    <property type="component" value="Unassembled WGS sequence"/>
</dbReference>
<keyword evidence="3" id="KW-0268">Exocytosis</keyword>
<keyword evidence="5" id="KW-1185">Reference proteome</keyword>
<dbReference type="GO" id="GO:0006887">
    <property type="term" value="P:exocytosis"/>
    <property type="evidence" value="ECO:0007669"/>
    <property type="project" value="UniProtKB-KW"/>
</dbReference>
<gene>
    <name evidence="4" type="ORF">PROFUN_07715</name>
</gene>
<dbReference type="InterPro" id="IPR010326">
    <property type="entry name" value="EXOC3/Sec6"/>
</dbReference>
<name>A0A2P6N1G8_9EUKA</name>
<dbReference type="PANTHER" id="PTHR21292">
    <property type="entry name" value="EXOCYST COMPLEX COMPONENT SEC6-RELATED"/>
    <property type="match status" value="1"/>
</dbReference>
<evidence type="ECO:0000256" key="2">
    <source>
        <dbReference type="ARBA" id="ARBA00022448"/>
    </source>
</evidence>
<dbReference type="InParanoid" id="A0A2P6N1G8"/>
<protein>
    <submittedName>
        <fullName evidence="4">Uncharacterized protein</fullName>
    </submittedName>
</protein>
<organism evidence="4 5">
    <name type="scientific">Planoprotostelium fungivorum</name>
    <dbReference type="NCBI Taxonomy" id="1890364"/>
    <lineage>
        <taxon>Eukaryota</taxon>
        <taxon>Amoebozoa</taxon>
        <taxon>Evosea</taxon>
        <taxon>Variosea</taxon>
        <taxon>Cavosteliida</taxon>
        <taxon>Cavosteliaceae</taxon>
        <taxon>Planoprotostelium</taxon>
    </lineage>
</organism>
<evidence type="ECO:0000313" key="5">
    <source>
        <dbReference type="Proteomes" id="UP000241769"/>
    </source>
</evidence>
<comment type="similarity">
    <text evidence="1">Belongs to the SEC6 family.</text>
</comment>
<dbReference type="OrthoDB" id="190098at2759"/>
<evidence type="ECO:0000313" key="4">
    <source>
        <dbReference type="EMBL" id="PRP77773.1"/>
    </source>
</evidence>
<dbReference type="FunCoup" id="A0A2P6N1G8">
    <property type="interactions" value="303"/>
</dbReference>
<sequence>MLHSGDTYGETTQISMEVAAKKMAAKKVSEMLSNPSQMAKVEDMKIFTKMQFTQAENSVKTMMSSLLEETKLAYSLIDESQRNIDTIQNSMIPPTDHLVIREVDLIRRNLSGVLMEIGRFIKIPDMIQRIETMMERDINILSVHGEVRMLEKMRDSSMKSAAMDPEELAILIRIFDPVQNLLRTFDEKLMKIFASAISLVQKSPAVIVKAVQVVEREQMLDDQVRSHLLKKKKDPEDPSNRDEFRFYREKAYQAISQSVQEHFQETFGDNSADAFTDLSQKLLDELPVVLDELIFCFPKSWKIFEYYCKEYHKNFITTILNYSIQPEKITPNDIIEIIGWAGNGYQAQMEGLGYDPQPPLQQACEPLYGTYRDHIRALMTEWAKRFVEQDIEKEPEIVDGLVVTLAPTLLFESVDVQIKIARDTNDSAFFFGTMVETANALEVFQSEVLQRLRDNWQDLPLEWIMAQINNAFKCCDKIDQMVSTLAPLLEEPYDSQIAPLYEPIGEKFTTVSKESLSVLADVIWKDLEAPLDQIFDLDWYDNKDFINPIIATIGSYFGDIDTYIVENYFRRLCMECLDRLTQTYIRNIFEKSHTLDSNTAERLITDEEKIRTFFTQHIKDTIVNPKLQILADLRELIDAEADMLPLYFHSIVKNYPDVTTHIIAALLSMRKDLSKSEMKSAVEGCEKVMEKEGTREMKKTIFSTHCKITSLVNTNRTITVYLALAVKMQTVDTEDHYKDCKSFERNKHQ</sequence>
<accession>A0A2P6N1G8</accession>
<dbReference type="GO" id="GO:0051601">
    <property type="term" value="P:exocyst localization"/>
    <property type="evidence" value="ECO:0007669"/>
    <property type="project" value="TreeGrafter"/>
</dbReference>
<dbReference type="Gene3D" id="1.10.357.70">
    <property type="entry name" value="Exocyst complex component Sec6, C-terminal domain"/>
    <property type="match status" value="1"/>
</dbReference>
<dbReference type="EMBL" id="MDYQ01000254">
    <property type="protein sequence ID" value="PRP77773.1"/>
    <property type="molecule type" value="Genomic_DNA"/>
</dbReference>